<dbReference type="Gene3D" id="3.40.50.10140">
    <property type="entry name" value="Toll/interleukin-1 receptor homology (TIR) domain"/>
    <property type="match status" value="1"/>
</dbReference>
<keyword evidence="17" id="KW-1185">Reference proteome</keyword>
<dbReference type="Pfam" id="PF01582">
    <property type="entry name" value="TIR"/>
    <property type="match status" value="1"/>
</dbReference>
<dbReference type="Pfam" id="PF18452">
    <property type="entry name" value="Ig_6"/>
    <property type="match status" value="1"/>
</dbReference>
<dbReference type="GO" id="GO:0015026">
    <property type="term" value="F:coreceptor activity"/>
    <property type="evidence" value="ECO:0007669"/>
    <property type="project" value="Ensembl"/>
</dbReference>
<evidence type="ECO:0000256" key="11">
    <source>
        <dbReference type="ARBA" id="ARBA00023180"/>
    </source>
</evidence>
<reference evidence="16" key="1">
    <citation type="submission" date="2025-08" db="UniProtKB">
        <authorList>
            <consortium name="Ensembl"/>
        </authorList>
    </citation>
    <scope>IDENTIFICATION</scope>
</reference>
<proteinExistence type="inferred from homology"/>
<evidence type="ECO:0000256" key="3">
    <source>
        <dbReference type="ARBA" id="ARBA00022692"/>
    </source>
</evidence>
<dbReference type="GO" id="GO:0042119">
    <property type="term" value="P:neutrophil activation"/>
    <property type="evidence" value="ECO:0007669"/>
    <property type="project" value="Ensembl"/>
</dbReference>
<keyword evidence="12" id="KW-0393">Immunoglobulin domain</keyword>
<comment type="subcellular location">
    <subcellularLocation>
        <location evidence="1">Membrane</location>
        <topology evidence="1">Single-pass type I membrane protein</topology>
    </subcellularLocation>
</comment>
<evidence type="ECO:0000256" key="12">
    <source>
        <dbReference type="ARBA" id="ARBA00023319"/>
    </source>
</evidence>
<dbReference type="PANTHER" id="PTHR11890">
    <property type="entry name" value="INTERLEUKIN-1 RECEPTOR FAMILY MEMBER"/>
    <property type="match status" value="1"/>
</dbReference>
<keyword evidence="10" id="KW-0675">Receptor</keyword>
<gene>
    <name evidence="16" type="primary">IL18RAP</name>
</gene>
<dbReference type="PROSITE" id="PS50104">
    <property type="entry name" value="TIR"/>
    <property type="match status" value="1"/>
</dbReference>
<protein>
    <submittedName>
        <fullName evidence="16">Interleukin 18 receptor accessory protein</fullName>
    </submittedName>
</protein>
<accession>A0A8C0GIF9</accession>
<reference evidence="16" key="2">
    <citation type="submission" date="2025-09" db="UniProtKB">
        <authorList>
            <consortium name="Ensembl"/>
        </authorList>
    </citation>
    <scope>IDENTIFICATION</scope>
</reference>
<evidence type="ECO:0000256" key="10">
    <source>
        <dbReference type="ARBA" id="ARBA00023170"/>
    </source>
</evidence>
<dbReference type="SMART" id="SM00255">
    <property type="entry name" value="TIR"/>
    <property type="match status" value="1"/>
</dbReference>
<keyword evidence="6" id="KW-0378">Hydrolase</keyword>
<dbReference type="Proteomes" id="UP000694404">
    <property type="component" value="Unplaced"/>
</dbReference>
<dbReference type="SUPFAM" id="SSF52200">
    <property type="entry name" value="Toll/Interleukin receptor TIR domain"/>
    <property type="match status" value="1"/>
</dbReference>
<evidence type="ECO:0000256" key="4">
    <source>
        <dbReference type="ARBA" id="ARBA00022729"/>
    </source>
</evidence>
<evidence type="ECO:0000256" key="9">
    <source>
        <dbReference type="ARBA" id="ARBA00023157"/>
    </source>
</evidence>
<keyword evidence="8 13" id="KW-0472">Membrane</keyword>
<evidence type="ECO:0000256" key="14">
    <source>
        <dbReference type="SAM" id="SignalP"/>
    </source>
</evidence>
<dbReference type="InterPro" id="IPR041416">
    <property type="entry name" value="IL-1RAcP-like_ig"/>
</dbReference>
<evidence type="ECO:0000259" key="15">
    <source>
        <dbReference type="PROSITE" id="PS50104"/>
    </source>
</evidence>
<comment type="similarity">
    <text evidence="2">Belongs to the interleukin-1 receptor family.</text>
</comment>
<evidence type="ECO:0000256" key="7">
    <source>
        <dbReference type="ARBA" id="ARBA00022989"/>
    </source>
</evidence>
<dbReference type="InterPro" id="IPR015621">
    <property type="entry name" value="IL-1_rcpt_fam"/>
</dbReference>
<dbReference type="Gene3D" id="2.60.40.10">
    <property type="entry name" value="Immunoglobulins"/>
    <property type="match status" value="2"/>
</dbReference>
<keyword evidence="5" id="KW-0677">Repeat</keyword>
<keyword evidence="3 13" id="KW-0812">Transmembrane</keyword>
<feature type="chain" id="PRO_5034419410" evidence="14">
    <location>
        <begin position="22"/>
        <end position="495"/>
    </location>
</feature>
<sequence length="495" mass="56822">MLKILAIFLSLSLSQYNEIYAIFMSDCTDMFVACLSGCLHKEPERIYHAITDEEFILECVLPSQHRTHMYNNSFLYKSKVLWFWQQKDGEPLKIISNESTNPTQEGNALWFRPIGINASGVYICTIRYVSVSKTKNNTNCSDNGRNELSLLIEKGHSISCPGIHCYNHLQRSPVTWYKVTVTLFQFCEIKSVRCMIGVFFFLFRIHVEELEGKSFVHVATLREVTERDLNSNFICFAQNSVGNSTGVLKLKRKERALFIFILYGAIAVLAGLLVGSAFVYQHWIEIVLMYRNYLAKDETIGDRKEFDAFVSYAKQDSFERDSTFLKEEQFALEVLPEVLENKYGYKLCLLERDILPGGAYTDDIVTAIQQSRRAIIILSPGYVNGPSVFELQAAVNCALEDNMLKLILIKYKSFQEPESLPPIVKKALKILPVVTWKSSNSNSPNKQFWKYMRYHMPVKNIGGLGKNSLKFFFHRLFSMVINSRKATGRSQQTKK</sequence>
<keyword evidence="7 13" id="KW-1133">Transmembrane helix</keyword>
<evidence type="ECO:0000256" key="13">
    <source>
        <dbReference type="SAM" id="Phobius"/>
    </source>
</evidence>
<dbReference type="FunFam" id="3.40.50.10140:FF:000002">
    <property type="entry name" value="Interleukin 1 receptor accessory protein"/>
    <property type="match status" value="1"/>
</dbReference>
<keyword evidence="4 14" id="KW-0732">Signal</keyword>
<name>A0A8C0GIF9_CHEAB</name>
<dbReference type="GO" id="GO:0045954">
    <property type="term" value="P:positive regulation of natural killer cell mediated cytotoxicity"/>
    <property type="evidence" value="ECO:0007669"/>
    <property type="project" value="Ensembl"/>
</dbReference>
<dbReference type="GO" id="GO:0045092">
    <property type="term" value="C:interleukin-18 receptor complex"/>
    <property type="evidence" value="ECO:0007669"/>
    <property type="project" value="Ensembl"/>
</dbReference>
<evidence type="ECO:0000256" key="5">
    <source>
        <dbReference type="ARBA" id="ARBA00022737"/>
    </source>
</evidence>
<dbReference type="Ensembl" id="ENSCABT00000010624.1">
    <property type="protein sequence ID" value="ENSCABP00000009685.1"/>
    <property type="gene ID" value="ENSCABG00000007284.1"/>
</dbReference>
<dbReference type="InterPro" id="IPR000157">
    <property type="entry name" value="TIR_dom"/>
</dbReference>
<evidence type="ECO:0000256" key="8">
    <source>
        <dbReference type="ARBA" id="ARBA00023136"/>
    </source>
</evidence>
<evidence type="ECO:0000256" key="2">
    <source>
        <dbReference type="ARBA" id="ARBA00009752"/>
    </source>
</evidence>
<evidence type="ECO:0000313" key="16">
    <source>
        <dbReference type="Ensembl" id="ENSCABP00000009685.1"/>
    </source>
</evidence>
<dbReference type="GO" id="GO:0008283">
    <property type="term" value="P:cell population proliferation"/>
    <property type="evidence" value="ECO:0007669"/>
    <property type="project" value="Ensembl"/>
</dbReference>
<keyword evidence="11" id="KW-0325">Glycoprotein</keyword>
<dbReference type="GO" id="GO:0016787">
    <property type="term" value="F:hydrolase activity"/>
    <property type="evidence" value="ECO:0007669"/>
    <property type="project" value="UniProtKB-KW"/>
</dbReference>
<feature type="domain" description="TIR" evidence="15">
    <location>
        <begin position="304"/>
        <end position="456"/>
    </location>
</feature>
<feature type="signal peptide" evidence="14">
    <location>
        <begin position="1"/>
        <end position="21"/>
    </location>
</feature>
<organism evidence="16 17">
    <name type="scientific">Chelonoidis abingdonii</name>
    <name type="common">Abingdon island giant tortoise</name>
    <name type="synonym">Testudo abingdonii</name>
    <dbReference type="NCBI Taxonomy" id="106734"/>
    <lineage>
        <taxon>Eukaryota</taxon>
        <taxon>Metazoa</taxon>
        <taxon>Chordata</taxon>
        <taxon>Craniata</taxon>
        <taxon>Vertebrata</taxon>
        <taxon>Euteleostomi</taxon>
        <taxon>Archelosauria</taxon>
        <taxon>Testudinata</taxon>
        <taxon>Testudines</taxon>
        <taxon>Cryptodira</taxon>
        <taxon>Durocryptodira</taxon>
        <taxon>Testudinoidea</taxon>
        <taxon>Testudinidae</taxon>
        <taxon>Chelonoidis</taxon>
    </lineage>
</organism>
<dbReference type="PANTHER" id="PTHR11890:SF23">
    <property type="entry name" value="INTERLEUKIN-18 RECEPTOR ACCESSORY PROTEIN"/>
    <property type="match status" value="1"/>
</dbReference>
<evidence type="ECO:0000313" key="17">
    <source>
        <dbReference type="Proteomes" id="UP000694404"/>
    </source>
</evidence>
<dbReference type="InterPro" id="IPR013783">
    <property type="entry name" value="Ig-like_fold"/>
</dbReference>
<evidence type="ECO:0000256" key="6">
    <source>
        <dbReference type="ARBA" id="ARBA00022801"/>
    </source>
</evidence>
<evidence type="ECO:0000256" key="1">
    <source>
        <dbReference type="ARBA" id="ARBA00004479"/>
    </source>
</evidence>
<feature type="transmembrane region" description="Helical" evidence="13">
    <location>
        <begin position="257"/>
        <end position="280"/>
    </location>
</feature>
<dbReference type="GeneTree" id="ENSGT01090000259985"/>
<keyword evidence="9" id="KW-1015">Disulfide bond</keyword>
<dbReference type="InterPro" id="IPR035897">
    <property type="entry name" value="Toll_tir_struct_dom_sf"/>
</dbReference>
<dbReference type="AlphaFoldDB" id="A0A8C0GIF9"/>
<dbReference type="GO" id="GO:0042008">
    <property type="term" value="F:interleukin-18 receptor activity"/>
    <property type="evidence" value="ECO:0007669"/>
    <property type="project" value="Ensembl"/>
</dbReference>
<dbReference type="PRINTS" id="PR01537">
    <property type="entry name" value="INTRLKN1R1F"/>
</dbReference>